<keyword evidence="2" id="KW-1185">Reference proteome</keyword>
<proteinExistence type="predicted"/>
<comment type="caution">
    <text evidence="1">The sequence shown here is derived from an EMBL/GenBank/DDBJ whole genome shotgun (WGS) entry which is preliminary data.</text>
</comment>
<dbReference type="Proteomes" id="UP001058074">
    <property type="component" value="Unassembled WGS sequence"/>
</dbReference>
<evidence type="ECO:0000313" key="1">
    <source>
        <dbReference type="EMBL" id="GKX65701.1"/>
    </source>
</evidence>
<sequence length="184" mass="21550">MIKKKKLFRNIVILLIVFCIIVIFYPASVSPITALKRNERAKNYGPSVIIKTEKFNNEYCYLCKYDKWYSIDIVKRGTWGLWYPGEMLTSGHLVSSEPVEYIKAFGAGDNGNKHVLFGRVNDRRIKSVKFEIEVKNKTKVVEQRKLYDNLFMIFWDGNDNFIYSIKDIQGLDENSKVVFEKKIN</sequence>
<organism evidence="1 2">
    <name type="scientific">Inconstantimicrobium mannanitabidum</name>
    <dbReference type="NCBI Taxonomy" id="1604901"/>
    <lineage>
        <taxon>Bacteria</taxon>
        <taxon>Bacillati</taxon>
        <taxon>Bacillota</taxon>
        <taxon>Clostridia</taxon>
        <taxon>Eubacteriales</taxon>
        <taxon>Clostridiaceae</taxon>
        <taxon>Inconstantimicrobium</taxon>
    </lineage>
</organism>
<evidence type="ECO:0000313" key="2">
    <source>
        <dbReference type="Proteomes" id="UP001058074"/>
    </source>
</evidence>
<gene>
    <name evidence="1" type="ORF">rsdtw13_09590</name>
</gene>
<reference evidence="1" key="1">
    <citation type="journal article" date="2025" name="Int. J. Syst. Evol. Microbiol.">
        <title>Inconstantimicrobium mannanitabidum sp. nov., a novel member of the family Clostridiaceae isolated from anoxic soil under the treatment of reductive soil disinfestation.</title>
        <authorList>
            <person name="Ueki A."/>
            <person name="Tonouchi A."/>
            <person name="Honma S."/>
            <person name="Kaku N."/>
            <person name="Ueki K."/>
        </authorList>
    </citation>
    <scope>NUCLEOTIDE SEQUENCE</scope>
    <source>
        <strain evidence="1">TW13</strain>
    </source>
</reference>
<protein>
    <submittedName>
        <fullName evidence="1">Uncharacterized protein</fullName>
    </submittedName>
</protein>
<accession>A0ACB5R9Q8</accession>
<name>A0ACB5R9Q8_9CLOT</name>
<dbReference type="EMBL" id="BROD01000001">
    <property type="protein sequence ID" value="GKX65701.1"/>
    <property type="molecule type" value="Genomic_DNA"/>
</dbReference>